<dbReference type="InterPro" id="IPR018060">
    <property type="entry name" value="HTH_AraC"/>
</dbReference>
<dbReference type="RefSeq" id="WP_253886381.1">
    <property type="nucleotide sequence ID" value="NZ_BAAAVB010000004.1"/>
</dbReference>
<keyword evidence="2 5" id="KW-0238">DNA-binding</keyword>
<evidence type="ECO:0000256" key="2">
    <source>
        <dbReference type="ARBA" id="ARBA00023125"/>
    </source>
</evidence>
<gene>
    <name evidence="5" type="ORF">LV75_001871</name>
</gene>
<keyword evidence="3" id="KW-0804">Transcription</keyword>
<name>A0ABT1I9S1_9PSEU</name>
<evidence type="ECO:0000313" key="5">
    <source>
        <dbReference type="EMBL" id="MCP2269383.1"/>
    </source>
</evidence>
<accession>A0ABT1I9S1</accession>
<evidence type="ECO:0000256" key="3">
    <source>
        <dbReference type="ARBA" id="ARBA00023163"/>
    </source>
</evidence>
<organism evidence="5 6">
    <name type="scientific">Actinokineospora diospyrosa</name>
    <dbReference type="NCBI Taxonomy" id="103728"/>
    <lineage>
        <taxon>Bacteria</taxon>
        <taxon>Bacillati</taxon>
        <taxon>Actinomycetota</taxon>
        <taxon>Actinomycetes</taxon>
        <taxon>Pseudonocardiales</taxon>
        <taxon>Pseudonocardiaceae</taxon>
        <taxon>Actinokineospora</taxon>
    </lineage>
</organism>
<dbReference type="PROSITE" id="PS01124">
    <property type="entry name" value="HTH_ARAC_FAMILY_2"/>
    <property type="match status" value="1"/>
</dbReference>
<protein>
    <submittedName>
        <fullName evidence="5">AraC-type DNA-binding protein</fullName>
    </submittedName>
</protein>
<dbReference type="PANTHER" id="PTHR46796:SF13">
    <property type="entry name" value="HTH-TYPE TRANSCRIPTIONAL ACTIVATOR RHAS"/>
    <property type="match status" value="1"/>
</dbReference>
<evidence type="ECO:0000256" key="1">
    <source>
        <dbReference type="ARBA" id="ARBA00023015"/>
    </source>
</evidence>
<dbReference type="GO" id="GO:0003677">
    <property type="term" value="F:DNA binding"/>
    <property type="evidence" value="ECO:0007669"/>
    <property type="project" value="UniProtKB-KW"/>
</dbReference>
<dbReference type="SMART" id="SM00342">
    <property type="entry name" value="HTH_ARAC"/>
    <property type="match status" value="1"/>
</dbReference>
<keyword evidence="6" id="KW-1185">Reference proteome</keyword>
<dbReference type="Proteomes" id="UP001205185">
    <property type="component" value="Unassembled WGS sequence"/>
</dbReference>
<proteinExistence type="predicted"/>
<dbReference type="Gene3D" id="1.10.10.60">
    <property type="entry name" value="Homeodomain-like"/>
    <property type="match status" value="1"/>
</dbReference>
<dbReference type="Pfam" id="PF12833">
    <property type="entry name" value="HTH_18"/>
    <property type="match status" value="1"/>
</dbReference>
<dbReference type="EMBL" id="JAMTCO010000004">
    <property type="protein sequence ID" value="MCP2269383.1"/>
    <property type="molecule type" value="Genomic_DNA"/>
</dbReference>
<dbReference type="PANTHER" id="PTHR46796">
    <property type="entry name" value="HTH-TYPE TRANSCRIPTIONAL ACTIVATOR RHAS-RELATED"/>
    <property type="match status" value="1"/>
</dbReference>
<sequence length="301" mass="31783">MDEFASARLVGVVRRGLAVAGIETTAPPARGALLPLSAKRRYLAGIAREHGLLPLLRVGAVLPELAADPAVSALSRTDSPADLVERWRRLERFTHSRHRVEVAGRGVDELDLTHVGPPGSPPEPAEDAVVLGVLVALLGLIGVRGVGVTAGEVEVCVSGEFVAPLPESGSARWHVTWTSTAAPDPVILGEQDVVAAARGLLGADLARRWTVDELAGRLGTSRRGLQRRLREAGGFQDMLGTARTEAAAGLLLGGAHSLSTIGFACGYTDQPHFTRDFTRRTAMTPSAYRGAFGASHKIKPR</sequence>
<feature type="domain" description="HTH araC/xylS-type" evidence="4">
    <location>
        <begin position="195"/>
        <end position="291"/>
    </location>
</feature>
<reference evidence="5 6" key="1">
    <citation type="submission" date="2022-06" db="EMBL/GenBank/DDBJ databases">
        <title>Genomic Encyclopedia of Archaeal and Bacterial Type Strains, Phase II (KMG-II): from individual species to whole genera.</title>
        <authorList>
            <person name="Goeker M."/>
        </authorList>
    </citation>
    <scope>NUCLEOTIDE SEQUENCE [LARGE SCALE GENOMIC DNA]</scope>
    <source>
        <strain evidence="5 6">DSM 44255</strain>
    </source>
</reference>
<dbReference type="InterPro" id="IPR009057">
    <property type="entry name" value="Homeodomain-like_sf"/>
</dbReference>
<dbReference type="InterPro" id="IPR050204">
    <property type="entry name" value="AraC_XylS_family_regulators"/>
</dbReference>
<keyword evidence="1" id="KW-0805">Transcription regulation</keyword>
<comment type="caution">
    <text evidence="5">The sequence shown here is derived from an EMBL/GenBank/DDBJ whole genome shotgun (WGS) entry which is preliminary data.</text>
</comment>
<dbReference type="SUPFAM" id="SSF46689">
    <property type="entry name" value="Homeodomain-like"/>
    <property type="match status" value="1"/>
</dbReference>
<evidence type="ECO:0000313" key="6">
    <source>
        <dbReference type="Proteomes" id="UP001205185"/>
    </source>
</evidence>
<evidence type="ECO:0000259" key="4">
    <source>
        <dbReference type="PROSITE" id="PS01124"/>
    </source>
</evidence>